<accession>A0A1M6MN56</accession>
<proteinExistence type="predicted"/>
<keyword evidence="2" id="KW-1185">Reference proteome</keyword>
<protein>
    <recommendedName>
        <fullName evidence="3">HTH IS21-type domain-containing protein</fullName>
    </recommendedName>
</protein>
<evidence type="ECO:0000313" key="1">
    <source>
        <dbReference type="EMBL" id="SHJ84887.1"/>
    </source>
</evidence>
<dbReference type="Gene3D" id="1.10.10.10">
    <property type="entry name" value="Winged helix-like DNA-binding domain superfamily/Winged helix DNA-binding domain"/>
    <property type="match status" value="1"/>
</dbReference>
<reference evidence="2" key="1">
    <citation type="submission" date="2016-11" db="EMBL/GenBank/DDBJ databases">
        <authorList>
            <person name="Varghese N."/>
            <person name="Submissions S."/>
        </authorList>
    </citation>
    <scope>NUCLEOTIDE SEQUENCE [LARGE SCALE GENOMIC DNA]</scope>
    <source>
        <strain evidence="2">DSM 16057</strain>
    </source>
</reference>
<dbReference type="Proteomes" id="UP000184529">
    <property type="component" value="Unassembled WGS sequence"/>
</dbReference>
<dbReference type="AlphaFoldDB" id="A0A1M6MN56"/>
<dbReference type="PANTHER" id="PTHR35004">
    <property type="entry name" value="TRANSPOSASE RV3428C-RELATED"/>
    <property type="match status" value="1"/>
</dbReference>
<sequence length="148" mass="17869">MIRVDTKDRIRELYFKEGQSIRAISRMLKVARKTVRRALVDAEPPRYHLTKEKPKPVIGPFLPIIHQWLEEDQQRPPKQRHTAKRIFERLKDEHNYQGSEETVRRYVRLWRQNQPKEMFLPMDFGLSGWAQADWFEAFVELQNTLIKV</sequence>
<organism evidence="1 2">
    <name type="scientific">Desulfofundulus thermosubterraneus DSM 16057</name>
    <dbReference type="NCBI Taxonomy" id="1121432"/>
    <lineage>
        <taxon>Bacteria</taxon>
        <taxon>Bacillati</taxon>
        <taxon>Bacillota</taxon>
        <taxon>Clostridia</taxon>
        <taxon>Eubacteriales</taxon>
        <taxon>Peptococcaceae</taxon>
        <taxon>Desulfofundulus</taxon>
    </lineage>
</organism>
<dbReference type="PANTHER" id="PTHR35004:SF7">
    <property type="entry name" value="INTEGRASE PROTEIN"/>
    <property type="match status" value="1"/>
</dbReference>
<dbReference type="EMBL" id="FQZM01000076">
    <property type="protein sequence ID" value="SHJ84887.1"/>
    <property type="molecule type" value="Genomic_DNA"/>
</dbReference>
<dbReference type="InterPro" id="IPR009057">
    <property type="entry name" value="Homeodomain-like_sf"/>
</dbReference>
<evidence type="ECO:0000313" key="2">
    <source>
        <dbReference type="Proteomes" id="UP000184529"/>
    </source>
</evidence>
<evidence type="ECO:0008006" key="3">
    <source>
        <dbReference type="Google" id="ProtNLM"/>
    </source>
</evidence>
<dbReference type="SUPFAM" id="SSF46689">
    <property type="entry name" value="Homeodomain-like"/>
    <property type="match status" value="1"/>
</dbReference>
<feature type="non-terminal residue" evidence="1">
    <location>
        <position position="148"/>
    </location>
</feature>
<dbReference type="STRING" id="1121432.SAMN02745219_03483"/>
<name>A0A1M6MN56_9FIRM</name>
<gene>
    <name evidence="1" type="ORF">SAMN02745219_03483</name>
</gene>
<dbReference type="InterPro" id="IPR036388">
    <property type="entry name" value="WH-like_DNA-bd_sf"/>
</dbReference>